<proteinExistence type="predicted"/>
<dbReference type="InterPro" id="IPR010982">
    <property type="entry name" value="Lambda_DNA-bd_dom_sf"/>
</dbReference>
<dbReference type="SUPFAM" id="SSF47413">
    <property type="entry name" value="lambda repressor-like DNA-binding domains"/>
    <property type="match status" value="1"/>
</dbReference>
<evidence type="ECO:0000259" key="1">
    <source>
        <dbReference type="PROSITE" id="PS50943"/>
    </source>
</evidence>
<protein>
    <submittedName>
        <fullName evidence="2">Transcriptional regulator</fullName>
    </submittedName>
</protein>
<sequence length="82" mass="9107">MAIQVNLDRVLLDRKMSLTELADRVGITLANLSILKTGKARAVRFSTLDALCRELECQPADILEWVPEGDTPPIPEFSVGKR</sequence>
<reference evidence="2" key="2">
    <citation type="submission" date="2023-01" db="EMBL/GenBank/DDBJ databases">
        <title>Draft genome sequence of Algimonas porphyrae strain NBRC 108216.</title>
        <authorList>
            <person name="Sun Q."/>
            <person name="Mori K."/>
        </authorList>
    </citation>
    <scope>NUCLEOTIDE SEQUENCE</scope>
    <source>
        <strain evidence="2">NBRC 108216</strain>
    </source>
</reference>
<dbReference type="SMART" id="SM00530">
    <property type="entry name" value="HTH_XRE"/>
    <property type="match status" value="1"/>
</dbReference>
<evidence type="ECO:0000313" key="3">
    <source>
        <dbReference type="Proteomes" id="UP001161390"/>
    </source>
</evidence>
<feature type="domain" description="HTH cro/C1-type" evidence="1">
    <location>
        <begin position="7"/>
        <end position="62"/>
    </location>
</feature>
<comment type="caution">
    <text evidence="2">The sequence shown here is derived from an EMBL/GenBank/DDBJ whole genome shotgun (WGS) entry which is preliminary data.</text>
</comment>
<dbReference type="Pfam" id="PF13443">
    <property type="entry name" value="HTH_26"/>
    <property type="match status" value="1"/>
</dbReference>
<reference evidence="2" key="1">
    <citation type="journal article" date="2014" name="Int. J. Syst. Evol. Microbiol.">
        <title>Complete genome of a new Firmicutes species belonging to the dominant human colonic microbiota ('Ruminococcus bicirculans') reveals two chromosomes and a selective capacity to utilize plant glucans.</title>
        <authorList>
            <consortium name="NISC Comparative Sequencing Program"/>
            <person name="Wegmann U."/>
            <person name="Louis P."/>
            <person name="Goesmann A."/>
            <person name="Henrissat B."/>
            <person name="Duncan S.H."/>
            <person name="Flint H.J."/>
        </authorList>
    </citation>
    <scope>NUCLEOTIDE SEQUENCE</scope>
    <source>
        <strain evidence="2">NBRC 108216</strain>
    </source>
</reference>
<dbReference type="InterPro" id="IPR001387">
    <property type="entry name" value="Cro/C1-type_HTH"/>
</dbReference>
<dbReference type="CDD" id="cd00093">
    <property type="entry name" value="HTH_XRE"/>
    <property type="match status" value="1"/>
</dbReference>
<dbReference type="PROSITE" id="PS50943">
    <property type="entry name" value="HTH_CROC1"/>
    <property type="match status" value="1"/>
</dbReference>
<dbReference type="PANTHER" id="PTHR37301:SF1">
    <property type="entry name" value="DNA-BINDING PROTEIN"/>
    <property type="match status" value="1"/>
</dbReference>
<name>A0ABQ5V0G5_9PROT</name>
<accession>A0ABQ5V0G5</accession>
<dbReference type="Gene3D" id="1.10.260.40">
    <property type="entry name" value="lambda repressor-like DNA-binding domains"/>
    <property type="match status" value="1"/>
</dbReference>
<keyword evidence="3" id="KW-1185">Reference proteome</keyword>
<dbReference type="PANTHER" id="PTHR37301">
    <property type="entry name" value="DNA-BINDING PROTEIN-RELATED"/>
    <property type="match status" value="1"/>
</dbReference>
<dbReference type="EMBL" id="BSNJ01000004">
    <property type="protein sequence ID" value="GLQ21045.1"/>
    <property type="molecule type" value="Genomic_DNA"/>
</dbReference>
<evidence type="ECO:0000313" key="2">
    <source>
        <dbReference type="EMBL" id="GLQ21045.1"/>
    </source>
</evidence>
<dbReference type="RefSeq" id="WP_284372194.1">
    <property type="nucleotide sequence ID" value="NZ_BSNJ01000004.1"/>
</dbReference>
<gene>
    <name evidence="2" type="ORF">GCM10007854_20000</name>
</gene>
<organism evidence="2 3">
    <name type="scientific">Algimonas porphyrae</name>
    <dbReference type="NCBI Taxonomy" id="1128113"/>
    <lineage>
        <taxon>Bacteria</taxon>
        <taxon>Pseudomonadati</taxon>
        <taxon>Pseudomonadota</taxon>
        <taxon>Alphaproteobacteria</taxon>
        <taxon>Maricaulales</taxon>
        <taxon>Robiginitomaculaceae</taxon>
        <taxon>Algimonas</taxon>
    </lineage>
</organism>
<dbReference type="Proteomes" id="UP001161390">
    <property type="component" value="Unassembled WGS sequence"/>
</dbReference>